<dbReference type="PROSITE" id="PS50206">
    <property type="entry name" value="RHODANESE_3"/>
    <property type="match status" value="2"/>
</dbReference>
<dbReference type="STRING" id="349163.Acry_2263"/>
<evidence type="ECO:0000256" key="2">
    <source>
        <dbReference type="ARBA" id="ARBA00022737"/>
    </source>
</evidence>
<keyword evidence="5" id="KW-1185">Reference proteome</keyword>
<dbReference type="AlphaFoldDB" id="A5G0S6"/>
<reference evidence="4 5" key="1">
    <citation type="submission" date="2007-05" db="EMBL/GenBank/DDBJ databases">
        <title>Complete sequence of chromosome of Acidiphilium cryptum JF-5.</title>
        <authorList>
            <consortium name="US DOE Joint Genome Institute"/>
            <person name="Copeland A."/>
            <person name="Lucas S."/>
            <person name="Lapidus A."/>
            <person name="Barry K."/>
            <person name="Detter J.C."/>
            <person name="Glavina del Rio T."/>
            <person name="Hammon N."/>
            <person name="Israni S."/>
            <person name="Dalin E."/>
            <person name="Tice H."/>
            <person name="Pitluck S."/>
            <person name="Sims D."/>
            <person name="Brettin T."/>
            <person name="Bruce D."/>
            <person name="Han C."/>
            <person name="Schmutz J."/>
            <person name="Larimer F."/>
            <person name="Land M."/>
            <person name="Hauser L."/>
            <person name="Kyrpides N."/>
            <person name="Kim E."/>
            <person name="Magnuson T."/>
            <person name="Richardson P."/>
        </authorList>
    </citation>
    <scope>NUCLEOTIDE SEQUENCE [LARGE SCALE GENOMIC DNA]</scope>
    <source>
        <strain evidence="4 5">JF-5</strain>
    </source>
</reference>
<feature type="domain" description="Rhodanese" evidence="3">
    <location>
        <begin position="16"/>
        <end position="133"/>
    </location>
</feature>
<dbReference type="RefSeq" id="WP_012039919.1">
    <property type="nucleotide sequence ID" value="NC_009484.1"/>
</dbReference>
<organism evidence="4 5">
    <name type="scientific">Acidiphilium cryptum (strain JF-5)</name>
    <dbReference type="NCBI Taxonomy" id="349163"/>
    <lineage>
        <taxon>Bacteria</taxon>
        <taxon>Pseudomonadati</taxon>
        <taxon>Pseudomonadota</taxon>
        <taxon>Alphaproteobacteria</taxon>
        <taxon>Acetobacterales</taxon>
        <taxon>Acidocellaceae</taxon>
        <taxon>Acidiphilium</taxon>
    </lineage>
</organism>
<dbReference type="InterPro" id="IPR001307">
    <property type="entry name" value="Thiosulphate_STrfase_CS"/>
</dbReference>
<dbReference type="GO" id="GO:0004792">
    <property type="term" value="F:thiosulfate-cyanide sulfurtransferase activity"/>
    <property type="evidence" value="ECO:0007669"/>
    <property type="project" value="InterPro"/>
</dbReference>
<sequence length="284" mass="30187">MSSPLISTEALAATLDDPALVVFDASFYLPNERQDALSLFDEAHLPGAAFFDIERIADTTSHLPHMLPDEGGFASAVEALGVGNDSRIVVYDQRGLFSAARGWWMFRVFGHENVFVLDGGLPKWRAEGRPLEQGKANLRPLGRFIARFDPSRVRDRAAIEANVACRAETVLDARAAGRYAATVPEPRAGMRGGHVPGARSLPYSELLGADATMLPPDALRARFAAAGIDDTSRPVTMCGSGVTAAVLTLGLARAGLPMGALYDGSWAEWGALPDTPVATGEDPA</sequence>
<proteinExistence type="predicted"/>
<dbReference type="HOGENOM" id="CLU_031618_3_0_5"/>
<dbReference type="Gene3D" id="3.40.250.10">
    <property type="entry name" value="Rhodanese-like domain"/>
    <property type="match status" value="2"/>
</dbReference>
<name>A5G0S6_ACICJ</name>
<dbReference type="CDD" id="cd01449">
    <property type="entry name" value="TST_Repeat_2"/>
    <property type="match status" value="1"/>
</dbReference>
<dbReference type="PANTHER" id="PTHR11364:SF27">
    <property type="entry name" value="SULFURTRANSFERASE"/>
    <property type="match status" value="1"/>
</dbReference>
<dbReference type="FunFam" id="3.40.250.10:FF:000015">
    <property type="entry name" value="Sulfurtransferase"/>
    <property type="match status" value="1"/>
</dbReference>
<dbReference type="Proteomes" id="UP000000245">
    <property type="component" value="Chromosome"/>
</dbReference>
<gene>
    <name evidence="4" type="ordered locus">Acry_2263</name>
</gene>
<dbReference type="SMART" id="SM00450">
    <property type="entry name" value="RHOD"/>
    <property type="match status" value="2"/>
</dbReference>
<dbReference type="eggNOG" id="COG2897">
    <property type="taxonomic scope" value="Bacteria"/>
</dbReference>
<keyword evidence="2" id="KW-0677">Repeat</keyword>
<dbReference type="SUPFAM" id="SSF52821">
    <property type="entry name" value="Rhodanese/Cell cycle control phosphatase"/>
    <property type="match status" value="2"/>
</dbReference>
<keyword evidence="1" id="KW-0808">Transferase</keyword>
<protein>
    <submittedName>
        <fullName evidence="4">Rhodanese domain protein</fullName>
    </submittedName>
</protein>
<evidence type="ECO:0000259" key="3">
    <source>
        <dbReference type="PROSITE" id="PS50206"/>
    </source>
</evidence>
<accession>A5G0S6</accession>
<dbReference type="InterPro" id="IPR036873">
    <property type="entry name" value="Rhodanese-like_dom_sf"/>
</dbReference>
<dbReference type="PANTHER" id="PTHR11364">
    <property type="entry name" value="THIOSULFATE SULFERTANSFERASE"/>
    <property type="match status" value="1"/>
</dbReference>
<dbReference type="PROSITE" id="PS00380">
    <property type="entry name" value="RHODANESE_1"/>
    <property type="match status" value="1"/>
</dbReference>
<dbReference type="CDD" id="cd01448">
    <property type="entry name" value="TST_Repeat_1"/>
    <property type="match status" value="1"/>
</dbReference>
<dbReference type="EMBL" id="CP000697">
    <property type="protein sequence ID" value="ABQ31458.1"/>
    <property type="molecule type" value="Genomic_DNA"/>
</dbReference>
<evidence type="ECO:0000313" key="4">
    <source>
        <dbReference type="EMBL" id="ABQ31458.1"/>
    </source>
</evidence>
<dbReference type="InterPro" id="IPR001763">
    <property type="entry name" value="Rhodanese-like_dom"/>
</dbReference>
<dbReference type="KEGG" id="acr:Acry_2263"/>
<evidence type="ECO:0000313" key="5">
    <source>
        <dbReference type="Proteomes" id="UP000000245"/>
    </source>
</evidence>
<feature type="domain" description="Rhodanese" evidence="3">
    <location>
        <begin position="164"/>
        <end position="278"/>
    </location>
</feature>
<dbReference type="InterPro" id="IPR045078">
    <property type="entry name" value="TST/MPST-like"/>
</dbReference>
<evidence type="ECO:0000256" key="1">
    <source>
        <dbReference type="ARBA" id="ARBA00022679"/>
    </source>
</evidence>
<dbReference type="Pfam" id="PF00581">
    <property type="entry name" value="Rhodanese"/>
    <property type="match status" value="2"/>
</dbReference>